<comment type="caution">
    <text evidence="1">The sequence shown here is derived from an EMBL/GenBank/DDBJ whole genome shotgun (WGS) entry which is preliminary data.</text>
</comment>
<dbReference type="AlphaFoldDB" id="A0A9X4SCM5"/>
<sequence>MRQARRRAFWQTPGMRALLAALVLSMAIVLVAQWSLHNRDQLAARQPALVPLLSLLCEPIGCEVGPVRQIDAVVIDSSTLVRRLGNFYSFDLVLKNNASMPVAVPALELSLTDARDAVLSRRVFLPEELPGAPVLLSAKGSLPVSLRLSINDAGASPMAGYRALVFYP</sequence>
<evidence type="ECO:0000313" key="2">
    <source>
        <dbReference type="Proteomes" id="UP001152876"/>
    </source>
</evidence>
<accession>A0A9X4SCM5</accession>
<gene>
    <name evidence="1" type="ORF">H010_16464</name>
</gene>
<dbReference type="InterPro" id="IPR021834">
    <property type="entry name" value="DUF3426"/>
</dbReference>
<proteinExistence type="predicted"/>
<reference evidence="1" key="1">
    <citation type="submission" date="2013-01" db="EMBL/GenBank/DDBJ databases">
        <title>Genome draft of Hydrogenophaga taeniospiralis 2K1.</title>
        <authorList>
            <person name="Gomila M."/>
            <person name="Lalucat J."/>
        </authorList>
    </citation>
    <scope>NUCLEOTIDE SEQUENCE</scope>
    <source>
        <strain evidence="1">CCUG 15921</strain>
    </source>
</reference>
<evidence type="ECO:0000313" key="1">
    <source>
        <dbReference type="EMBL" id="MDG5976863.1"/>
    </source>
</evidence>
<dbReference type="Pfam" id="PF11906">
    <property type="entry name" value="DUF3426"/>
    <property type="match status" value="1"/>
</dbReference>
<dbReference type="EMBL" id="AOGK01000014">
    <property type="protein sequence ID" value="MDG5976863.1"/>
    <property type="molecule type" value="Genomic_DNA"/>
</dbReference>
<dbReference type="Proteomes" id="UP001152876">
    <property type="component" value="Unassembled WGS sequence"/>
</dbReference>
<evidence type="ECO:0008006" key="3">
    <source>
        <dbReference type="Google" id="ProtNLM"/>
    </source>
</evidence>
<keyword evidence="2" id="KW-1185">Reference proteome</keyword>
<protein>
    <recommendedName>
        <fullName evidence="3">DUF3426 domain-containing protein</fullName>
    </recommendedName>
</protein>
<name>A0A9X4SCM5_9BURK</name>
<organism evidence="1 2">
    <name type="scientific">Hydrogenophaga taeniospiralis CCUG 15921</name>
    <dbReference type="NCBI Taxonomy" id="1281780"/>
    <lineage>
        <taxon>Bacteria</taxon>
        <taxon>Pseudomonadati</taxon>
        <taxon>Pseudomonadota</taxon>
        <taxon>Betaproteobacteria</taxon>
        <taxon>Burkholderiales</taxon>
        <taxon>Comamonadaceae</taxon>
        <taxon>Hydrogenophaga</taxon>
    </lineage>
</organism>